<dbReference type="AlphaFoldDB" id="A0A0B7NHD5"/>
<evidence type="ECO:0000313" key="1">
    <source>
        <dbReference type="EMBL" id="CEP16852.1"/>
    </source>
</evidence>
<reference evidence="1 2" key="1">
    <citation type="submission" date="2014-09" db="EMBL/GenBank/DDBJ databases">
        <authorList>
            <person name="Ellenberger Sabrina"/>
        </authorList>
    </citation>
    <scope>NUCLEOTIDE SEQUENCE [LARGE SCALE GENOMIC DNA]</scope>
    <source>
        <strain evidence="1 2">CBS 412.66</strain>
    </source>
</reference>
<evidence type="ECO:0000313" key="2">
    <source>
        <dbReference type="Proteomes" id="UP000054107"/>
    </source>
</evidence>
<accession>A0A0B7NHD5</accession>
<proteinExistence type="predicted"/>
<dbReference type="EMBL" id="LN733372">
    <property type="protein sequence ID" value="CEP16852.1"/>
    <property type="molecule type" value="Genomic_DNA"/>
</dbReference>
<evidence type="ECO:0008006" key="3">
    <source>
        <dbReference type="Google" id="ProtNLM"/>
    </source>
</evidence>
<name>A0A0B7NHD5_9FUNG</name>
<dbReference type="Proteomes" id="UP000054107">
    <property type="component" value="Unassembled WGS sequence"/>
</dbReference>
<organism evidence="1 2">
    <name type="scientific">Parasitella parasitica</name>
    <dbReference type="NCBI Taxonomy" id="35722"/>
    <lineage>
        <taxon>Eukaryota</taxon>
        <taxon>Fungi</taxon>
        <taxon>Fungi incertae sedis</taxon>
        <taxon>Mucoromycota</taxon>
        <taxon>Mucoromycotina</taxon>
        <taxon>Mucoromycetes</taxon>
        <taxon>Mucorales</taxon>
        <taxon>Mucorineae</taxon>
        <taxon>Mucoraceae</taxon>
        <taxon>Parasitella</taxon>
    </lineage>
</organism>
<protein>
    <recommendedName>
        <fullName evidence="3">Tc1-like transposase DDE domain-containing protein</fullName>
    </recommendedName>
</protein>
<sequence>MDEEVHFTMSRMISAEDAAVKQVQGDTTADIFIDFIKQIVQNLDRDNASPHYFITDNARVHTAPKYFPQPNRGMLFQVKRTCQKKA</sequence>
<keyword evidence="2" id="KW-1185">Reference proteome</keyword>
<gene>
    <name evidence="1" type="primary">PARPA_11131.1 scaffold 42800</name>
</gene>